<accession>A0A9N8E8B5</accession>
<keyword evidence="2" id="KW-1185">Reference proteome</keyword>
<evidence type="ECO:0000313" key="2">
    <source>
        <dbReference type="Proteomes" id="UP001153069"/>
    </source>
</evidence>
<proteinExistence type="predicted"/>
<dbReference type="EMBL" id="CAICTM010000620">
    <property type="protein sequence ID" value="CAB9513905.1"/>
    <property type="molecule type" value="Genomic_DNA"/>
</dbReference>
<name>A0A9N8E8B5_9STRA</name>
<dbReference type="PANTHER" id="PTHR43642">
    <property type="entry name" value="HYBRID SIGNAL TRANSDUCTION HISTIDINE KINASE G"/>
    <property type="match status" value="1"/>
</dbReference>
<reference evidence="1" key="1">
    <citation type="submission" date="2020-06" db="EMBL/GenBank/DDBJ databases">
        <authorList>
            <consortium name="Plant Systems Biology data submission"/>
        </authorList>
    </citation>
    <scope>NUCLEOTIDE SEQUENCE</scope>
    <source>
        <strain evidence="1">D6</strain>
    </source>
</reference>
<protein>
    <submittedName>
        <fullName evidence="1">Transcriptional regulator</fullName>
    </submittedName>
</protein>
<dbReference type="OrthoDB" id="47974at2759"/>
<dbReference type="AlphaFoldDB" id="A0A9N8E8B5"/>
<evidence type="ECO:0000313" key="1">
    <source>
        <dbReference type="EMBL" id="CAB9513905.1"/>
    </source>
</evidence>
<comment type="caution">
    <text evidence="1">The sequence shown here is derived from an EMBL/GenBank/DDBJ whole genome shotgun (WGS) entry which is preliminary data.</text>
</comment>
<gene>
    <name evidence="1" type="ORF">SEMRO_621_G176700.1</name>
</gene>
<dbReference type="PANTHER" id="PTHR43642:SF1">
    <property type="entry name" value="HYBRID SIGNAL TRANSDUCTION HISTIDINE KINASE G"/>
    <property type="match status" value="1"/>
</dbReference>
<dbReference type="Proteomes" id="UP001153069">
    <property type="component" value="Unassembled WGS sequence"/>
</dbReference>
<organism evidence="1 2">
    <name type="scientific">Seminavis robusta</name>
    <dbReference type="NCBI Taxonomy" id="568900"/>
    <lineage>
        <taxon>Eukaryota</taxon>
        <taxon>Sar</taxon>
        <taxon>Stramenopiles</taxon>
        <taxon>Ochrophyta</taxon>
        <taxon>Bacillariophyta</taxon>
        <taxon>Bacillariophyceae</taxon>
        <taxon>Bacillariophycidae</taxon>
        <taxon>Naviculales</taxon>
        <taxon>Naviculaceae</taxon>
        <taxon>Seminavis</taxon>
    </lineage>
</organism>
<sequence>MIRGLPNDVQDVLKIASCFGAEFHSAVLEDLVDFDATSALKIAEKRELIVTSEGRKANCEDDDVRATNGGSFMIRSSKVPILSSQLSSEKRLIWELAFRLGAPLITDEAERYRMAELLLRAGAHASRAAAFDEAASHFDLGIQLLTGRRYWRDEYHLSLALHNRAAEVAYCNGDHEKVEALTSEVIANARRNGDKLDAYSSQMNSLAATNDTKAAFELSLRVLAECGYYSPKRPDRFNIGIGLFKIKRQLKLYTNDDIKKAKGCRQGGTRRDEDHQSRHIFSLYCAPSCCPSITMLGVQLSLEKGLCGASCVPFASLASLLCMYDRDVEMGFRFAQLSLDIVVSTKAFNWQARVFAFVHGNVLAIKGPIVERFAPLMQAHR</sequence>
<dbReference type="InterPro" id="IPR053159">
    <property type="entry name" value="Hybrid_Histidine_Kinase"/>
</dbReference>